<dbReference type="CDD" id="cd06173">
    <property type="entry name" value="MFS_MefA_like"/>
    <property type="match status" value="1"/>
</dbReference>
<sequence>MEAKVEVSKKNGFLVLKEYPDFLKVWIGRTISRFGDALDGIAFMWLMYKLTGSTLLMGSVMAVSAVPSLFGMAAGVFVDRMDKKKVMVLMDFLRGISTAIIAILFIVDSLQVWQLFAFAFFNSICEVFSSPARSSAMQVLIKKEHYLTANSLSQASGAIAEILGMGVAAAIIGLWGVGVAILIDAVTFIISGITALIANIEKVISSTDKLNFSKFFIELFEGLKVIKSNSLIFINMIIGAAINILLAPFNVLMPVYSDKILNSGEQGYSIMGIGIMVGTVLGSLVVGQIGHKFKKSTVVITGFLVFAGNIIALGFVNTLFLAVIFSATMGACLPVISATGMSVIQTHTPKEKMGRVISTMQTIGLIGMPVGFAASGIIGESLNVQYTFIAIGVIMFIICLLPLFNKEFRSN</sequence>
<dbReference type="EMBL" id="VSSQ01001703">
    <property type="protein sequence ID" value="MPM10515.1"/>
    <property type="molecule type" value="Genomic_DNA"/>
</dbReference>
<keyword evidence="6 7" id="KW-0472">Membrane</keyword>
<keyword evidence="2" id="KW-0813">Transport</keyword>
<dbReference type="Gene3D" id="1.20.1250.20">
    <property type="entry name" value="MFS general substrate transporter like domains"/>
    <property type="match status" value="1"/>
</dbReference>
<gene>
    <name evidence="9" type="primary">bacE_2</name>
    <name evidence="9" type="ORF">SDC9_56847</name>
</gene>
<keyword evidence="4 7" id="KW-0812">Transmembrane</keyword>
<keyword evidence="5 7" id="KW-1133">Transmembrane helix</keyword>
<dbReference type="PROSITE" id="PS50850">
    <property type="entry name" value="MFS"/>
    <property type="match status" value="1"/>
</dbReference>
<feature type="transmembrane region" description="Helical" evidence="7">
    <location>
        <begin position="181"/>
        <end position="200"/>
    </location>
</feature>
<evidence type="ECO:0000256" key="6">
    <source>
        <dbReference type="ARBA" id="ARBA00023136"/>
    </source>
</evidence>
<feature type="transmembrane region" description="Helical" evidence="7">
    <location>
        <begin position="55"/>
        <end position="76"/>
    </location>
</feature>
<dbReference type="InterPro" id="IPR036259">
    <property type="entry name" value="MFS_trans_sf"/>
</dbReference>
<evidence type="ECO:0000256" key="4">
    <source>
        <dbReference type="ARBA" id="ARBA00022692"/>
    </source>
</evidence>
<evidence type="ECO:0000256" key="3">
    <source>
        <dbReference type="ARBA" id="ARBA00022475"/>
    </source>
</evidence>
<dbReference type="SUPFAM" id="SSF103473">
    <property type="entry name" value="MFS general substrate transporter"/>
    <property type="match status" value="1"/>
</dbReference>
<feature type="domain" description="Major facilitator superfamily (MFS) profile" evidence="8">
    <location>
        <begin position="227"/>
        <end position="411"/>
    </location>
</feature>
<dbReference type="PANTHER" id="PTHR23513">
    <property type="entry name" value="INTEGRAL MEMBRANE EFFLUX PROTEIN-RELATED"/>
    <property type="match status" value="1"/>
</dbReference>
<feature type="transmembrane region" description="Helical" evidence="7">
    <location>
        <begin position="298"/>
        <end position="316"/>
    </location>
</feature>
<evidence type="ECO:0000256" key="5">
    <source>
        <dbReference type="ARBA" id="ARBA00022989"/>
    </source>
</evidence>
<feature type="transmembrane region" description="Helical" evidence="7">
    <location>
        <begin position="232"/>
        <end position="256"/>
    </location>
</feature>
<dbReference type="GO" id="GO:0005886">
    <property type="term" value="C:plasma membrane"/>
    <property type="evidence" value="ECO:0007669"/>
    <property type="project" value="UniProtKB-SubCell"/>
</dbReference>
<feature type="transmembrane region" description="Helical" evidence="7">
    <location>
        <begin position="322"/>
        <end position="344"/>
    </location>
</feature>
<dbReference type="InterPro" id="IPR010290">
    <property type="entry name" value="TM_effector"/>
</dbReference>
<dbReference type="Pfam" id="PF05977">
    <property type="entry name" value="MFS_3"/>
    <property type="match status" value="1"/>
</dbReference>
<feature type="transmembrane region" description="Helical" evidence="7">
    <location>
        <begin position="356"/>
        <end position="378"/>
    </location>
</feature>
<organism evidence="9">
    <name type="scientific">bioreactor metagenome</name>
    <dbReference type="NCBI Taxonomy" id="1076179"/>
    <lineage>
        <taxon>unclassified sequences</taxon>
        <taxon>metagenomes</taxon>
        <taxon>ecological metagenomes</taxon>
    </lineage>
</organism>
<name>A0A644X2Y6_9ZZZZ</name>
<evidence type="ECO:0000256" key="1">
    <source>
        <dbReference type="ARBA" id="ARBA00004651"/>
    </source>
</evidence>
<keyword evidence="3" id="KW-1003">Cell membrane</keyword>
<evidence type="ECO:0000313" key="9">
    <source>
        <dbReference type="EMBL" id="MPM10515.1"/>
    </source>
</evidence>
<dbReference type="PANTHER" id="PTHR23513:SF6">
    <property type="entry name" value="MAJOR FACILITATOR SUPERFAMILY ASSOCIATED DOMAIN-CONTAINING PROTEIN"/>
    <property type="match status" value="1"/>
</dbReference>
<accession>A0A644X2Y6</accession>
<proteinExistence type="predicted"/>
<comment type="caution">
    <text evidence="9">The sequence shown here is derived from an EMBL/GenBank/DDBJ whole genome shotgun (WGS) entry which is preliminary data.</text>
</comment>
<comment type="subcellular location">
    <subcellularLocation>
        <location evidence="1">Cell membrane</location>
        <topology evidence="1">Multi-pass membrane protein</topology>
    </subcellularLocation>
</comment>
<dbReference type="InterPro" id="IPR020846">
    <property type="entry name" value="MFS_dom"/>
</dbReference>
<reference evidence="9" key="1">
    <citation type="submission" date="2019-08" db="EMBL/GenBank/DDBJ databases">
        <authorList>
            <person name="Kucharzyk K."/>
            <person name="Murdoch R.W."/>
            <person name="Higgins S."/>
            <person name="Loffler F."/>
        </authorList>
    </citation>
    <scope>NUCLEOTIDE SEQUENCE</scope>
</reference>
<feature type="transmembrane region" description="Helical" evidence="7">
    <location>
        <begin position="384"/>
        <end position="404"/>
    </location>
</feature>
<dbReference type="GO" id="GO:0022857">
    <property type="term" value="F:transmembrane transporter activity"/>
    <property type="evidence" value="ECO:0007669"/>
    <property type="project" value="InterPro"/>
</dbReference>
<evidence type="ECO:0000256" key="7">
    <source>
        <dbReference type="SAM" id="Phobius"/>
    </source>
</evidence>
<evidence type="ECO:0000256" key="2">
    <source>
        <dbReference type="ARBA" id="ARBA00022448"/>
    </source>
</evidence>
<dbReference type="AlphaFoldDB" id="A0A644X2Y6"/>
<evidence type="ECO:0000259" key="8">
    <source>
        <dbReference type="PROSITE" id="PS50850"/>
    </source>
</evidence>
<protein>
    <submittedName>
        <fullName evidence="9">Putative bacilysin exporter BacE</fullName>
    </submittedName>
</protein>
<feature type="transmembrane region" description="Helical" evidence="7">
    <location>
        <begin position="268"/>
        <end position="286"/>
    </location>
</feature>